<evidence type="ECO:0000313" key="3">
    <source>
        <dbReference type="Proteomes" id="UP000002590"/>
    </source>
</evidence>
<dbReference type="EMBL" id="CP000551">
    <property type="protein sequence ID" value="ABM70102.1"/>
    <property type="molecule type" value="Genomic_DNA"/>
</dbReference>
<dbReference type="STRING" id="146891.A9601_08161"/>
<proteinExistence type="predicted"/>
<name>A2BQP1_PROMS</name>
<dbReference type="Proteomes" id="UP000002590">
    <property type="component" value="Chromosome"/>
</dbReference>
<dbReference type="HOGENOM" id="CLU_775816_0_0_3"/>
<dbReference type="eggNOG" id="ENOG503087Z">
    <property type="taxonomic scope" value="Bacteria"/>
</dbReference>
<dbReference type="OrthoDB" id="538259at2"/>
<protein>
    <submittedName>
        <fullName evidence="2">Possible Adenylate cyclase</fullName>
    </submittedName>
</protein>
<gene>
    <name evidence="2" type="ordered locus">A9601_08161</name>
</gene>
<dbReference type="AlphaFoldDB" id="A2BQP1"/>
<dbReference type="KEGG" id="pmb:A9601_08161"/>
<accession>A2BQP1</accession>
<evidence type="ECO:0000256" key="1">
    <source>
        <dbReference type="SAM" id="Coils"/>
    </source>
</evidence>
<keyword evidence="1" id="KW-0175">Coiled coil</keyword>
<sequence length="384" mass="45872">MKVSKKIRWTLLKRSHQCKKTSHFNDLNNFNNYIDINKINSQLERADIQKGLLTRNIYREYELYLNLVRDLLFISVEKGLNQIYSYPTINDNFLNENESYSLFEKKISNLIYTNLPFLTVEQLKINEIEKNINKEINFTIFDGSTKTKDDQKEKFQYEEGFQLKEPSQFEITEDFSNTSEYYQAHNYEKFGSLDLDNNHHNNYLSTNNIFENLGVEKQFISSLLELIGEEKVEKQRYQVKENINQMDNLPKNKILNNFDLIDKSLENLLLNLSYNINQELFKVNLIKKMISKDSFDYLVGKNFMIKHPYPFVINFELNLNRSSLTGNNIPSIIFFNISTVELEFKNLNLSIQRNKINELKNQFQRLIKKETYWRQKEITLNKIR</sequence>
<reference evidence="2 3" key="1">
    <citation type="journal article" date="2007" name="PLoS Genet.">
        <title>Patterns and implications of gene gain and loss in the evolution of Prochlorococcus.</title>
        <authorList>
            <person name="Kettler G.C."/>
            <person name="Martiny A.C."/>
            <person name="Huang K."/>
            <person name="Zucker J."/>
            <person name="Coleman M.L."/>
            <person name="Rodrigue S."/>
            <person name="Chen F."/>
            <person name="Lapidus A."/>
            <person name="Ferriera S."/>
            <person name="Johnson J."/>
            <person name="Steglich C."/>
            <person name="Church G.M."/>
            <person name="Richardson P."/>
            <person name="Chisholm S.W."/>
        </authorList>
    </citation>
    <scope>NUCLEOTIDE SEQUENCE [LARGE SCALE GENOMIC DNA]</scope>
    <source>
        <strain evidence="2 3">AS9601</strain>
    </source>
</reference>
<feature type="coiled-coil region" evidence="1">
    <location>
        <begin position="342"/>
        <end position="369"/>
    </location>
</feature>
<organism evidence="2 3">
    <name type="scientific">Prochlorococcus marinus (strain AS9601)</name>
    <dbReference type="NCBI Taxonomy" id="146891"/>
    <lineage>
        <taxon>Bacteria</taxon>
        <taxon>Bacillati</taxon>
        <taxon>Cyanobacteriota</taxon>
        <taxon>Cyanophyceae</taxon>
        <taxon>Synechococcales</taxon>
        <taxon>Prochlorococcaceae</taxon>
        <taxon>Prochlorococcus</taxon>
    </lineage>
</organism>
<evidence type="ECO:0000313" key="2">
    <source>
        <dbReference type="EMBL" id="ABM70102.1"/>
    </source>
</evidence>